<gene>
    <name evidence="2" type="ORF">E1809_22080</name>
</gene>
<dbReference type="OrthoDB" id="9814553at2"/>
<evidence type="ECO:0000313" key="3">
    <source>
        <dbReference type="Proteomes" id="UP000295511"/>
    </source>
</evidence>
<organism evidence="2 3">
    <name type="scientific">Arthrobacter terricola</name>
    <dbReference type="NCBI Taxonomy" id="2547396"/>
    <lineage>
        <taxon>Bacteria</taxon>
        <taxon>Bacillati</taxon>
        <taxon>Actinomycetota</taxon>
        <taxon>Actinomycetes</taxon>
        <taxon>Micrococcales</taxon>
        <taxon>Micrococcaceae</taxon>
        <taxon>Arthrobacter</taxon>
    </lineage>
</organism>
<dbReference type="SMART" id="SM00530">
    <property type="entry name" value="HTH_XRE"/>
    <property type="match status" value="1"/>
</dbReference>
<dbReference type="AlphaFoldDB" id="A0A4R5K8P7"/>
<protein>
    <submittedName>
        <fullName evidence="2">Helix-turn-helix domain-containing protein</fullName>
    </submittedName>
</protein>
<sequence>MPTPLPSDIFARRLRTERERRKISQAELARRMAQVLDSNVDPSAVTRIEQQTRAVRLDEAVAVAAVLDVPIAALLADPDADRNEALKQQYLAELAAAYRRWEETRQEIGRLTGLIQSLSMDQSGIHDPAGGEKGTGS</sequence>
<proteinExistence type="predicted"/>
<dbReference type="Proteomes" id="UP000295511">
    <property type="component" value="Unassembled WGS sequence"/>
</dbReference>
<dbReference type="Pfam" id="PF01381">
    <property type="entry name" value="HTH_3"/>
    <property type="match status" value="1"/>
</dbReference>
<dbReference type="InterPro" id="IPR001387">
    <property type="entry name" value="Cro/C1-type_HTH"/>
</dbReference>
<evidence type="ECO:0000313" key="2">
    <source>
        <dbReference type="EMBL" id="TDF90550.1"/>
    </source>
</evidence>
<comment type="caution">
    <text evidence="2">The sequence shown here is derived from an EMBL/GenBank/DDBJ whole genome shotgun (WGS) entry which is preliminary data.</text>
</comment>
<dbReference type="SUPFAM" id="SSF47413">
    <property type="entry name" value="lambda repressor-like DNA-binding domains"/>
    <property type="match status" value="1"/>
</dbReference>
<dbReference type="EMBL" id="SMRU01000035">
    <property type="protein sequence ID" value="TDF90550.1"/>
    <property type="molecule type" value="Genomic_DNA"/>
</dbReference>
<name>A0A4R5K8P7_9MICC</name>
<reference evidence="2 3" key="1">
    <citation type="submission" date="2019-03" db="EMBL/GenBank/DDBJ databases">
        <title>Whole genome sequence of Arthrobacter sp JH1-1.</title>
        <authorList>
            <person name="Trinh H.N."/>
        </authorList>
    </citation>
    <scope>NUCLEOTIDE SEQUENCE [LARGE SCALE GENOMIC DNA]</scope>
    <source>
        <strain evidence="2 3">JH1-1</strain>
    </source>
</reference>
<feature type="domain" description="HTH cro/C1-type" evidence="1">
    <location>
        <begin position="14"/>
        <end position="74"/>
    </location>
</feature>
<accession>A0A4R5K8P7</accession>
<evidence type="ECO:0000259" key="1">
    <source>
        <dbReference type="PROSITE" id="PS50943"/>
    </source>
</evidence>
<keyword evidence="3" id="KW-1185">Reference proteome</keyword>
<dbReference type="GO" id="GO:0003677">
    <property type="term" value="F:DNA binding"/>
    <property type="evidence" value="ECO:0007669"/>
    <property type="project" value="InterPro"/>
</dbReference>
<dbReference type="PROSITE" id="PS50943">
    <property type="entry name" value="HTH_CROC1"/>
    <property type="match status" value="1"/>
</dbReference>
<dbReference type="InterPro" id="IPR010982">
    <property type="entry name" value="Lambda_DNA-bd_dom_sf"/>
</dbReference>
<dbReference type="Gene3D" id="1.10.260.40">
    <property type="entry name" value="lambda repressor-like DNA-binding domains"/>
    <property type="match status" value="1"/>
</dbReference>